<reference evidence="1 2" key="1">
    <citation type="submission" date="2018-11" db="EMBL/GenBank/DDBJ databases">
        <title>Genome assembly of Steccherinum ochraceum LE-BIN_3174, the white-rot fungus of the Steccherinaceae family (The Residual Polyporoid clade, Polyporales, Basidiomycota).</title>
        <authorList>
            <person name="Fedorova T.V."/>
            <person name="Glazunova O.A."/>
            <person name="Landesman E.O."/>
            <person name="Moiseenko K.V."/>
            <person name="Psurtseva N.V."/>
            <person name="Savinova O.S."/>
            <person name="Shakhova N.V."/>
            <person name="Tyazhelova T.V."/>
            <person name="Vasina D.V."/>
        </authorList>
    </citation>
    <scope>NUCLEOTIDE SEQUENCE [LARGE SCALE GENOMIC DNA]</scope>
    <source>
        <strain evidence="1 2">LE-BIN_3174</strain>
    </source>
</reference>
<proteinExistence type="predicted"/>
<dbReference type="EMBL" id="RWJN01000284">
    <property type="protein sequence ID" value="TCD63636.1"/>
    <property type="molecule type" value="Genomic_DNA"/>
</dbReference>
<gene>
    <name evidence="1" type="ORF">EIP91_005153</name>
</gene>
<name>A0A4R0RA69_9APHY</name>
<dbReference type="Proteomes" id="UP000292702">
    <property type="component" value="Unassembled WGS sequence"/>
</dbReference>
<dbReference type="AlphaFoldDB" id="A0A4R0RA69"/>
<protein>
    <submittedName>
        <fullName evidence="1">Uncharacterized protein</fullName>
    </submittedName>
</protein>
<sequence>MSNTTGRQAFHDRGGRIVAGATNVFRHSPRSHGVVFLARAESIGSSVNSPKMVVSASLQPLKDALHHTLVDIACNYEARNAPTQLPHDVHRCEADIVALLARFR</sequence>
<accession>A0A4R0RA69</accession>
<evidence type="ECO:0000313" key="1">
    <source>
        <dbReference type="EMBL" id="TCD63636.1"/>
    </source>
</evidence>
<comment type="caution">
    <text evidence="1">The sequence shown here is derived from an EMBL/GenBank/DDBJ whole genome shotgun (WGS) entry which is preliminary data.</text>
</comment>
<keyword evidence="2" id="KW-1185">Reference proteome</keyword>
<organism evidence="1 2">
    <name type="scientific">Steccherinum ochraceum</name>
    <dbReference type="NCBI Taxonomy" id="92696"/>
    <lineage>
        <taxon>Eukaryota</taxon>
        <taxon>Fungi</taxon>
        <taxon>Dikarya</taxon>
        <taxon>Basidiomycota</taxon>
        <taxon>Agaricomycotina</taxon>
        <taxon>Agaricomycetes</taxon>
        <taxon>Polyporales</taxon>
        <taxon>Steccherinaceae</taxon>
        <taxon>Steccherinum</taxon>
    </lineage>
</organism>
<evidence type="ECO:0000313" key="2">
    <source>
        <dbReference type="Proteomes" id="UP000292702"/>
    </source>
</evidence>